<evidence type="ECO:0000313" key="5">
    <source>
        <dbReference type="EMBL" id="MBC8559339.1"/>
    </source>
</evidence>
<dbReference type="InterPro" id="IPR018193">
    <property type="entry name" value="Glyc_kinase_flavodox-like_fold"/>
</dbReference>
<dbReference type="NCBIfam" id="TIGR00045">
    <property type="entry name" value="glycerate kinase"/>
    <property type="match status" value="1"/>
</dbReference>
<dbReference type="Proteomes" id="UP000610760">
    <property type="component" value="Unassembled WGS sequence"/>
</dbReference>
<accession>A0A926E0H6</accession>
<comment type="caution">
    <text evidence="5">The sequence shown here is derived from an EMBL/GenBank/DDBJ whole genome shotgun (WGS) entry which is preliminary data.</text>
</comment>
<dbReference type="InterPro" id="IPR036129">
    <property type="entry name" value="Glycerate_kinase_sf"/>
</dbReference>
<dbReference type="InterPro" id="IPR018197">
    <property type="entry name" value="Glycerate_kinase_RE-like"/>
</dbReference>
<dbReference type="RefSeq" id="WP_249294238.1">
    <property type="nucleotide sequence ID" value="NZ_JACRSV010000001.1"/>
</dbReference>
<dbReference type="Gene3D" id="3.90.1510.10">
    <property type="entry name" value="Glycerate kinase, domain 2"/>
    <property type="match status" value="1"/>
</dbReference>
<keyword evidence="6" id="KW-1185">Reference proteome</keyword>
<dbReference type="AlphaFoldDB" id="A0A926E0H6"/>
<comment type="similarity">
    <text evidence="1 4">Belongs to the glycerate kinase type-1 family.</text>
</comment>
<dbReference type="GO" id="GO:0008887">
    <property type="term" value="F:glycerate kinase activity"/>
    <property type="evidence" value="ECO:0007669"/>
    <property type="project" value="UniProtKB-UniRule"/>
</dbReference>
<proteinExistence type="inferred from homology"/>
<evidence type="ECO:0000313" key="6">
    <source>
        <dbReference type="Proteomes" id="UP000610760"/>
    </source>
</evidence>
<organism evidence="5 6">
    <name type="scientific">Fumia xinanensis</name>
    <dbReference type="NCBI Taxonomy" id="2763659"/>
    <lineage>
        <taxon>Bacteria</taxon>
        <taxon>Bacillati</taxon>
        <taxon>Bacillota</taxon>
        <taxon>Clostridia</taxon>
        <taxon>Eubacteriales</taxon>
        <taxon>Oscillospiraceae</taxon>
        <taxon>Fumia</taxon>
    </lineage>
</organism>
<gene>
    <name evidence="5" type="ORF">H8710_04560</name>
</gene>
<keyword evidence="2 4" id="KW-0808">Transferase</keyword>
<dbReference type="Gene3D" id="3.40.50.10350">
    <property type="entry name" value="Glycerate kinase, domain 1"/>
    <property type="match status" value="1"/>
</dbReference>
<dbReference type="GO" id="GO:0031388">
    <property type="term" value="P:organic acid phosphorylation"/>
    <property type="evidence" value="ECO:0007669"/>
    <property type="project" value="UniProtKB-UniRule"/>
</dbReference>
<dbReference type="EMBL" id="JACRSV010000001">
    <property type="protein sequence ID" value="MBC8559339.1"/>
    <property type="molecule type" value="Genomic_DNA"/>
</dbReference>
<dbReference type="PANTHER" id="PTHR21599:SF0">
    <property type="entry name" value="GLYCERATE KINASE"/>
    <property type="match status" value="1"/>
</dbReference>
<dbReference type="PANTHER" id="PTHR21599">
    <property type="entry name" value="GLYCERATE KINASE"/>
    <property type="match status" value="1"/>
</dbReference>
<dbReference type="PIRSF" id="PIRSF006078">
    <property type="entry name" value="GlxK"/>
    <property type="match status" value="1"/>
</dbReference>
<dbReference type="InterPro" id="IPR004381">
    <property type="entry name" value="Glycerate_kinase"/>
</dbReference>
<protein>
    <submittedName>
        <fullName evidence="5">Glycerate kinase</fullName>
    </submittedName>
</protein>
<dbReference type="SUPFAM" id="SSF110738">
    <property type="entry name" value="Glycerate kinase I"/>
    <property type="match status" value="1"/>
</dbReference>
<sequence length="377" mass="39409">MKKCVIAPDSFKGTLSAAEAVKIMAEQVKIRFPGCSVVSLPIADGGEGTADCFLEAVPGAELVPITVKGPFLDYVGAYYVRFGDTAVIELAQAAGITLVEGKLDPMKASTYGVGQMVLHAAQNGCRNIALGLGGSCTNDGGVGIAAALGAKFYDKAGREFLPVGGTLKDIVQYHDSACREVLKDCNVTVLCDIENPLYGENGAAYVFAPQKGADGEMVRELDEGLRHLAALITYQRGVDVSYLPGAGAAGGCGAGIVAFLGGTLCSGIQMVLELMKFDDRIRNADLIFTGEGKMDGQSAGGKAVSGVAAHGMRQKIPVVAVAGAVGEGAELLYKQGVTAMFSITPGPVPFDEAKLYVRRNLRNTMDNILRLYAVERK</sequence>
<keyword evidence="3 4" id="KW-0418">Kinase</keyword>
<evidence type="ECO:0000256" key="1">
    <source>
        <dbReference type="ARBA" id="ARBA00006284"/>
    </source>
</evidence>
<evidence type="ECO:0000256" key="2">
    <source>
        <dbReference type="ARBA" id="ARBA00022679"/>
    </source>
</evidence>
<evidence type="ECO:0000256" key="3">
    <source>
        <dbReference type="ARBA" id="ARBA00022777"/>
    </source>
</evidence>
<reference evidence="5" key="1">
    <citation type="submission" date="2020-08" db="EMBL/GenBank/DDBJ databases">
        <title>Genome public.</title>
        <authorList>
            <person name="Liu C."/>
            <person name="Sun Q."/>
        </authorList>
    </citation>
    <scope>NUCLEOTIDE SEQUENCE</scope>
    <source>
        <strain evidence="5">NSJ-33</strain>
    </source>
</reference>
<name>A0A926E0H6_9FIRM</name>
<evidence type="ECO:0000256" key="4">
    <source>
        <dbReference type="PIRNR" id="PIRNR006078"/>
    </source>
</evidence>
<dbReference type="Pfam" id="PF02595">
    <property type="entry name" value="Gly_kinase"/>
    <property type="match status" value="1"/>
</dbReference>